<dbReference type="EMBL" id="CP010979">
    <property type="protein sequence ID" value="AJQ45767.1"/>
    <property type="molecule type" value="Genomic_DNA"/>
</dbReference>
<accession>A0AAU8RYZ4</accession>
<reference evidence="2 3" key="1">
    <citation type="submission" date="2015-02" db="EMBL/GenBank/DDBJ databases">
        <title>Complete Genome Sequencing of Pseudomonas putida S13.1.2.</title>
        <authorList>
            <person name="Chong T.M."/>
            <person name="Chan K.G."/>
            <person name="Dessaux Y."/>
        </authorList>
    </citation>
    <scope>NUCLEOTIDE SEQUENCE [LARGE SCALE GENOMIC DNA]</scope>
    <source>
        <strain evidence="2 3">S13.1.2</strain>
    </source>
</reference>
<evidence type="ECO:0000313" key="2">
    <source>
        <dbReference type="EMBL" id="AJQ45767.1"/>
    </source>
</evidence>
<proteinExistence type="predicted"/>
<name>A0AAU8RYZ4_PSEPU</name>
<protein>
    <submittedName>
        <fullName evidence="2">Uncharacterized protein</fullName>
    </submittedName>
</protein>
<dbReference type="AlphaFoldDB" id="A0AAU8RYZ4"/>
<organism evidence="2 3">
    <name type="scientific">Pseudomonas putida S13.1.2</name>
    <dbReference type="NCBI Taxonomy" id="1384061"/>
    <lineage>
        <taxon>Bacteria</taxon>
        <taxon>Pseudomonadati</taxon>
        <taxon>Pseudomonadota</taxon>
        <taxon>Gammaproteobacteria</taxon>
        <taxon>Pseudomonadales</taxon>
        <taxon>Pseudomonadaceae</taxon>
        <taxon>Pseudomonas</taxon>
    </lineage>
</organism>
<sequence>MKYDRMAAGPADAISEPEPMNSPAPITPPSAIMVMCRCLRLCFKPLDCISLSSLIVGGI</sequence>
<evidence type="ECO:0000313" key="3">
    <source>
        <dbReference type="Proteomes" id="UP000033260"/>
    </source>
</evidence>
<dbReference type="Proteomes" id="UP000033260">
    <property type="component" value="Chromosome"/>
</dbReference>
<feature type="region of interest" description="Disordered" evidence="1">
    <location>
        <begin position="1"/>
        <end position="22"/>
    </location>
</feature>
<evidence type="ECO:0000256" key="1">
    <source>
        <dbReference type="SAM" id="MobiDB-lite"/>
    </source>
</evidence>
<gene>
    <name evidence="2" type="ORF">N805_00335</name>
</gene>